<dbReference type="EMBL" id="LQBM01000004">
    <property type="protein sequence ID" value="KUG57926.1"/>
    <property type="molecule type" value="Genomic_DNA"/>
</dbReference>
<dbReference type="Gene3D" id="3.90.180.10">
    <property type="entry name" value="Medium-chain alcohol dehydrogenases, catalytic domain"/>
    <property type="match status" value="1"/>
</dbReference>
<dbReference type="Pfam" id="PF08240">
    <property type="entry name" value="ADH_N"/>
    <property type="match status" value="1"/>
</dbReference>
<name>A0A0W8IDA4_9MICC</name>
<dbReference type="Proteomes" id="UP000054023">
    <property type="component" value="Unassembled WGS sequence"/>
</dbReference>
<dbReference type="Pfam" id="PF00107">
    <property type="entry name" value="ADH_zinc_N"/>
    <property type="match status" value="1"/>
</dbReference>
<protein>
    <recommendedName>
        <fullName evidence="10">L-idonate 5-dehydrogenase</fullName>
    </recommendedName>
</protein>
<organism evidence="8 9">
    <name type="scientific">Nesterenkonia jeotgali</name>
    <dbReference type="NCBI Taxonomy" id="317018"/>
    <lineage>
        <taxon>Bacteria</taxon>
        <taxon>Bacillati</taxon>
        <taxon>Actinomycetota</taxon>
        <taxon>Actinomycetes</taxon>
        <taxon>Micrococcales</taxon>
        <taxon>Micrococcaceae</taxon>
        <taxon>Nesterenkonia</taxon>
    </lineage>
</organism>
<feature type="domain" description="Alcohol dehydrogenase-like C-terminal" evidence="6">
    <location>
        <begin position="194"/>
        <end position="315"/>
    </location>
</feature>
<feature type="domain" description="Alcohol dehydrogenase-like N-terminal" evidence="7">
    <location>
        <begin position="38"/>
        <end position="151"/>
    </location>
</feature>
<keyword evidence="9" id="KW-1185">Reference proteome</keyword>
<proteinExistence type="inferred from homology"/>
<accession>A0A0W8IDA4</accession>
<dbReference type="OrthoDB" id="9797931at2"/>
<keyword evidence="5" id="KW-0560">Oxidoreductase</keyword>
<reference evidence="9" key="1">
    <citation type="submission" date="2015-12" db="EMBL/GenBank/DDBJ databases">
        <authorList>
            <person name="Nair G.R."/>
            <person name="Kaur G."/>
            <person name="Mayilraj S."/>
        </authorList>
    </citation>
    <scope>NUCLEOTIDE SEQUENCE [LARGE SCALE GENOMIC DNA]</scope>
    <source>
        <strain evidence="9">CD08_7</strain>
    </source>
</reference>
<keyword evidence="4" id="KW-0862">Zinc</keyword>
<sequence length="359" mass="37871">MATVNTPTAAPLETNHALVIHGAQSCHWEPVPMPVPEEHQVLLRVAYVGICGSDLHYYRDGANGDFQVREPLIPGHELSATVAEDPTGELRAGTPVTVHPARWGTPQPGLEDAPNLWPGGSYLGSASTWPHTQGALAEFIVVDRTMLRVLPEQLPLRRAVLAEPLAVALHAVEQARSVGAHPETARILVSGVGPIGLLTVAALKAAGAAHITATDVVPQALERAERQGATVCLDVSKDNVPERSYDLVFECSGVDAAIASSTSRALRSGGVHVQVGMVSPTSSPIGLSRVISGEIRIVGAFRFVHEIDDAIRLLESHSAIEDVITHELDPKDPGPLFATAADPRLSGKVIVGVTGTPRP</sequence>
<evidence type="ECO:0000256" key="3">
    <source>
        <dbReference type="ARBA" id="ARBA00022723"/>
    </source>
</evidence>
<evidence type="ECO:0000313" key="8">
    <source>
        <dbReference type="EMBL" id="KUG57926.1"/>
    </source>
</evidence>
<comment type="similarity">
    <text evidence="2">Belongs to the zinc-containing alcohol dehydrogenase family.</text>
</comment>
<gene>
    <name evidence="8" type="ORF">AVL63_05280</name>
</gene>
<comment type="cofactor">
    <cofactor evidence="1">
        <name>Zn(2+)</name>
        <dbReference type="ChEBI" id="CHEBI:29105"/>
    </cofactor>
</comment>
<dbReference type="PANTHER" id="PTHR43161:SF9">
    <property type="entry name" value="SORBITOL DEHYDROGENASE"/>
    <property type="match status" value="1"/>
</dbReference>
<dbReference type="InterPro" id="IPR011032">
    <property type="entry name" value="GroES-like_sf"/>
</dbReference>
<dbReference type="STRING" id="317018.AVL63_05280"/>
<keyword evidence="3" id="KW-0479">Metal-binding</keyword>
<evidence type="ECO:0000256" key="5">
    <source>
        <dbReference type="ARBA" id="ARBA00023002"/>
    </source>
</evidence>
<evidence type="ECO:0000256" key="2">
    <source>
        <dbReference type="ARBA" id="ARBA00008072"/>
    </source>
</evidence>
<comment type="caution">
    <text evidence="8">The sequence shown here is derived from an EMBL/GenBank/DDBJ whole genome shotgun (WGS) entry which is preliminary data.</text>
</comment>
<evidence type="ECO:0000313" key="9">
    <source>
        <dbReference type="Proteomes" id="UP000054023"/>
    </source>
</evidence>
<evidence type="ECO:0000259" key="7">
    <source>
        <dbReference type="Pfam" id="PF08240"/>
    </source>
</evidence>
<dbReference type="InterPro" id="IPR013149">
    <property type="entry name" value="ADH-like_C"/>
</dbReference>
<dbReference type="Gene3D" id="3.40.50.720">
    <property type="entry name" value="NAD(P)-binding Rossmann-like Domain"/>
    <property type="match status" value="1"/>
</dbReference>
<dbReference type="GO" id="GO:0016491">
    <property type="term" value="F:oxidoreductase activity"/>
    <property type="evidence" value="ECO:0007669"/>
    <property type="project" value="UniProtKB-KW"/>
</dbReference>
<dbReference type="RefSeq" id="WP_058889159.1">
    <property type="nucleotide sequence ID" value="NZ_LQBM01000004.1"/>
</dbReference>
<evidence type="ECO:0000259" key="6">
    <source>
        <dbReference type="Pfam" id="PF00107"/>
    </source>
</evidence>
<dbReference type="SUPFAM" id="SSF51735">
    <property type="entry name" value="NAD(P)-binding Rossmann-fold domains"/>
    <property type="match status" value="1"/>
</dbReference>
<evidence type="ECO:0000256" key="4">
    <source>
        <dbReference type="ARBA" id="ARBA00022833"/>
    </source>
</evidence>
<dbReference type="AlphaFoldDB" id="A0A0W8IDA4"/>
<dbReference type="InterPro" id="IPR036291">
    <property type="entry name" value="NAD(P)-bd_dom_sf"/>
</dbReference>
<dbReference type="SUPFAM" id="SSF50129">
    <property type="entry name" value="GroES-like"/>
    <property type="match status" value="1"/>
</dbReference>
<dbReference type="GO" id="GO:0046872">
    <property type="term" value="F:metal ion binding"/>
    <property type="evidence" value="ECO:0007669"/>
    <property type="project" value="UniProtKB-KW"/>
</dbReference>
<dbReference type="PANTHER" id="PTHR43161">
    <property type="entry name" value="SORBITOL DEHYDROGENASE"/>
    <property type="match status" value="1"/>
</dbReference>
<dbReference type="InterPro" id="IPR013154">
    <property type="entry name" value="ADH-like_N"/>
</dbReference>
<evidence type="ECO:0008006" key="10">
    <source>
        <dbReference type="Google" id="ProtNLM"/>
    </source>
</evidence>
<evidence type="ECO:0000256" key="1">
    <source>
        <dbReference type="ARBA" id="ARBA00001947"/>
    </source>
</evidence>